<organism evidence="2 3">
    <name type="scientific">Veillonella criceti</name>
    <dbReference type="NCBI Taxonomy" id="103891"/>
    <lineage>
        <taxon>Bacteria</taxon>
        <taxon>Bacillati</taxon>
        <taxon>Bacillota</taxon>
        <taxon>Negativicutes</taxon>
        <taxon>Veillonellales</taxon>
        <taxon>Veillonellaceae</taxon>
        <taxon>Veillonella</taxon>
    </lineage>
</organism>
<sequence length="294" mass="32996">MFVNLVRKKWVLALVGSAFVSGSAMAATMPASGLQDVVNYSKSESVSAGSAIAERGVPKQMLEAYLPASTVKTEVTNSSNSLYRQQALKVALPMTDVTQYKQIPAFDGFPKEIPSFAKDTQVFYVPQFMKAGGEAQVTFKGTAEELAPYRAEAMKLAIMQTNLTDSRSVYIKMEPNSDMRYAPSLRELLPDYRFNVSKELSNLGPWRDFWSDSIDGKKQALNGQSKTQFFDETTNKELQQNLLGYYSYTYTSQPLGSEYEYYIFKVGTTFEHPYVTGAAFDKTGTEVIYFYRQL</sequence>
<reference evidence="2 3" key="1">
    <citation type="submission" date="2018-06" db="EMBL/GenBank/DDBJ databases">
        <authorList>
            <consortium name="Pathogen Informatics"/>
            <person name="Doyle S."/>
        </authorList>
    </citation>
    <scope>NUCLEOTIDE SEQUENCE [LARGE SCALE GENOMIC DNA]</scope>
    <source>
        <strain evidence="2 3">NCTC12020</strain>
    </source>
</reference>
<protein>
    <submittedName>
        <fullName evidence="2">Uncharacterized protein</fullName>
    </submittedName>
</protein>
<evidence type="ECO:0000256" key="1">
    <source>
        <dbReference type="SAM" id="SignalP"/>
    </source>
</evidence>
<dbReference type="RefSeq" id="WP_115310621.1">
    <property type="nucleotide sequence ID" value="NZ_UHIO01000001.1"/>
</dbReference>
<dbReference type="OrthoDB" id="1631553at2"/>
<dbReference type="Proteomes" id="UP000255367">
    <property type="component" value="Unassembled WGS sequence"/>
</dbReference>
<dbReference type="EMBL" id="UHIO01000001">
    <property type="protein sequence ID" value="SUP44075.1"/>
    <property type="molecule type" value="Genomic_DNA"/>
</dbReference>
<keyword evidence="1" id="KW-0732">Signal</keyword>
<name>A0A380NNE4_9FIRM</name>
<dbReference type="AlphaFoldDB" id="A0A380NNE4"/>
<feature type="signal peptide" evidence="1">
    <location>
        <begin position="1"/>
        <end position="26"/>
    </location>
</feature>
<proteinExistence type="predicted"/>
<accession>A0A380NNE4</accession>
<evidence type="ECO:0000313" key="3">
    <source>
        <dbReference type="Proteomes" id="UP000255367"/>
    </source>
</evidence>
<gene>
    <name evidence="2" type="ORF">NCTC12020_01492</name>
</gene>
<feature type="chain" id="PRO_5016963435" evidence="1">
    <location>
        <begin position="27"/>
        <end position="294"/>
    </location>
</feature>
<evidence type="ECO:0000313" key="2">
    <source>
        <dbReference type="EMBL" id="SUP44075.1"/>
    </source>
</evidence>
<keyword evidence="3" id="KW-1185">Reference proteome</keyword>